<reference evidence="1 2" key="1">
    <citation type="submission" date="2019-07" db="EMBL/GenBank/DDBJ databases">
        <title>De Novo Assembly of kiwifruit Actinidia rufa.</title>
        <authorList>
            <person name="Sugita-Konishi S."/>
            <person name="Sato K."/>
            <person name="Mori E."/>
            <person name="Abe Y."/>
            <person name="Kisaki G."/>
            <person name="Hamano K."/>
            <person name="Suezawa K."/>
            <person name="Otani M."/>
            <person name="Fukuda T."/>
            <person name="Manabe T."/>
            <person name="Gomi K."/>
            <person name="Tabuchi M."/>
            <person name="Akimitsu K."/>
            <person name="Kataoka I."/>
        </authorList>
    </citation>
    <scope>NUCLEOTIDE SEQUENCE [LARGE SCALE GENOMIC DNA]</scope>
    <source>
        <strain evidence="2">cv. Fuchu</strain>
    </source>
</reference>
<dbReference type="OrthoDB" id="8042871at2759"/>
<sequence>MKATINSQFSLERFNENNSFTLWQRRIKDVLVQQGLAKALKGKDAKSKMMIRHQPCGRSWKKLYLAKSLTNKLHLKWQLYRLKMEEGENLMEHMNVFNGYLDQLRKVDVKIDEEDKALLLLTSLSDSYDTLVTTLLYGKDTVSLELVQSSLVSHCTQKKLSFEDGENAALAVQSGNREKKNLMADLEGATGLVLFPKERVYNTTIAKNLVM</sequence>
<dbReference type="EMBL" id="BJWL01000006">
    <property type="protein sequence ID" value="GFY89071.1"/>
    <property type="molecule type" value="Genomic_DNA"/>
</dbReference>
<evidence type="ECO:0000313" key="2">
    <source>
        <dbReference type="Proteomes" id="UP000585474"/>
    </source>
</evidence>
<proteinExistence type="predicted"/>
<comment type="caution">
    <text evidence="1">The sequence shown here is derived from an EMBL/GenBank/DDBJ whole genome shotgun (WGS) entry which is preliminary data.</text>
</comment>
<dbReference type="Pfam" id="PF14223">
    <property type="entry name" value="Retrotran_gag_2"/>
    <property type="match status" value="1"/>
</dbReference>
<keyword evidence="2" id="KW-1185">Reference proteome</keyword>
<name>A0A7J0ERG5_9ERIC</name>
<gene>
    <name evidence="1" type="ORF">Acr_06g0010110</name>
</gene>
<organism evidence="1 2">
    <name type="scientific">Actinidia rufa</name>
    <dbReference type="NCBI Taxonomy" id="165716"/>
    <lineage>
        <taxon>Eukaryota</taxon>
        <taxon>Viridiplantae</taxon>
        <taxon>Streptophyta</taxon>
        <taxon>Embryophyta</taxon>
        <taxon>Tracheophyta</taxon>
        <taxon>Spermatophyta</taxon>
        <taxon>Magnoliopsida</taxon>
        <taxon>eudicotyledons</taxon>
        <taxon>Gunneridae</taxon>
        <taxon>Pentapetalae</taxon>
        <taxon>asterids</taxon>
        <taxon>Ericales</taxon>
        <taxon>Actinidiaceae</taxon>
        <taxon>Actinidia</taxon>
    </lineage>
</organism>
<dbReference type="Proteomes" id="UP000585474">
    <property type="component" value="Unassembled WGS sequence"/>
</dbReference>
<accession>A0A7J0ERG5</accession>
<evidence type="ECO:0008006" key="3">
    <source>
        <dbReference type="Google" id="ProtNLM"/>
    </source>
</evidence>
<protein>
    <recommendedName>
        <fullName evidence="3">Retrovirus-related Pol polyprotein from transposon TNT 1-94</fullName>
    </recommendedName>
</protein>
<evidence type="ECO:0000313" key="1">
    <source>
        <dbReference type="EMBL" id="GFY89071.1"/>
    </source>
</evidence>
<dbReference type="AlphaFoldDB" id="A0A7J0ERG5"/>